<feature type="non-terminal residue" evidence="1">
    <location>
        <position position="1"/>
    </location>
</feature>
<sequence>YPTPGAPTLFQGSTYPTYNQRTQFSMAQSLLSQTLTAADSHFSAGSQPLGQHAMPMQTNSVSKGKICNCLERVCVLNF</sequence>
<protein>
    <submittedName>
        <fullName evidence="1">Chromodomain-helicase-DNA-binding protein 3</fullName>
    </submittedName>
</protein>
<dbReference type="Proteomes" id="UP000887116">
    <property type="component" value="Unassembled WGS sequence"/>
</dbReference>
<organism evidence="1 2">
    <name type="scientific">Trichonephila clavata</name>
    <name type="common">Joro spider</name>
    <name type="synonym">Nephila clavata</name>
    <dbReference type="NCBI Taxonomy" id="2740835"/>
    <lineage>
        <taxon>Eukaryota</taxon>
        <taxon>Metazoa</taxon>
        <taxon>Ecdysozoa</taxon>
        <taxon>Arthropoda</taxon>
        <taxon>Chelicerata</taxon>
        <taxon>Arachnida</taxon>
        <taxon>Araneae</taxon>
        <taxon>Araneomorphae</taxon>
        <taxon>Entelegynae</taxon>
        <taxon>Araneoidea</taxon>
        <taxon>Nephilidae</taxon>
        <taxon>Trichonephila</taxon>
    </lineage>
</organism>
<dbReference type="EMBL" id="BMAO01013377">
    <property type="protein sequence ID" value="GFQ88507.1"/>
    <property type="molecule type" value="Genomic_DNA"/>
</dbReference>
<dbReference type="OrthoDB" id="6436255at2759"/>
<keyword evidence="2" id="KW-1185">Reference proteome</keyword>
<evidence type="ECO:0000313" key="1">
    <source>
        <dbReference type="EMBL" id="GFQ88507.1"/>
    </source>
</evidence>
<comment type="caution">
    <text evidence="1">The sequence shown here is derived from an EMBL/GenBank/DDBJ whole genome shotgun (WGS) entry which is preliminary data.</text>
</comment>
<name>A0A8X6FT08_TRICU</name>
<reference evidence="1" key="1">
    <citation type="submission" date="2020-07" db="EMBL/GenBank/DDBJ databases">
        <title>Multicomponent nature underlies the extraordinary mechanical properties of spider dragline silk.</title>
        <authorList>
            <person name="Kono N."/>
            <person name="Nakamura H."/>
            <person name="Mori M."/>
            <person name="Yoshida Y."/>
            <person name="Ohtoshi R."/>
            <person name="Malay A.D."/>
            <person name="Moran D.A.P."/>
            <person name="Tomita M."/>
            <person name="Numata K."/>
            <person name="Arakawa K."/>
        </authorList>
    </citation>
    <scope>NUCLEOTIDE SEQUENCE</scope>
</reference>
<dbReference type="AlphaFoldDB" id="A0A8X6FT08"/>
<gene>
    <name evidence="1" type="primary">X975_03669</name>
    <name evidence="1" type="ORF">TNCT_536181</name>
</gene>
<accession>A0A8X6FT08</accession>
<evidence type="ECO:0000313" key="2">
    <source>
        <dbReference type="Proteomes" id="UP000887116"/>
    </source>
</evidence>
<proteinExistence type="predicted"/>